<sequence length="296" mass="33238">LIHNRIVDQEEAVRIISSTIRRARAGLKDPNRPMGSFLFVGPTGVGKTETAKALAEVLFNNDSAMIRIDMSEYSEKHTISRLIGAPPGYVGYEEGGQLTEAVKRRPYSVILLDEIEKANQEIFNALLQLLDDGRLTDGKGNTVDFKNSIIIMTSNIGSDYILESVESGKIDYLDEKMVQELRKYFKPEFLNRIDALIAFKTLDKVQMESIVDKFISKLQKNMENKKIKISITPAARTLLAEKGYDPALGARPLRRVIEFEVEDKIADMIISNRISEGDELLIDQEDGIVTVKRSQG</sequence>
<dbReference type="InterPro" id="IPR050130">
    <property type="entry name" value="ClpA_ClpB"/>
</dbReference>
<gene>
    <name evidence="6" type="ORF">ENX73_03070</name>
</gene>
<accession>A0A7V3VSW2</accession>
<dbReference type="InterPro" id="IPR003959">
    <property type="entry name" value="ATPase_AAA_core"/>
</dbReference>
<evidence type="ECO:0000259" key="5">
    <source>
        <dbReference type="SMART" id="SM01086"/>
    </source>
</evidence>
<dbReference type="InterPro" id="IPR003593">
    <property type="entry name" value="AAA+_ATPase"/>
</dbReference>
<dbReference type="Gene3D" id="1.10.8.60">
    <property type="match status" value="1"/>
</dbReference>
<keyword evidence="1" id="KW-0547">Nucleotide-binding</keyword>
<dbReference type="InterPro" id="IPR019489">
    <property type="entry name" value="Clp_ATPase_C"/>
</dbReference>
<feature type="domain" description="Clp ATPase C-terminal" evidence="5">
    <location>
        <begin position="202"/>
        <end position="291"/>
    </location>
</feature>
<comment type="caution">
    <text evidence="6">The sequence shown here is derived from an EMBL/GenBank/DDBJ whole genome shotgun (WGS) entry which is preliminary data.</text>
</comment>
<feature type="domain" description="AAA+ ATPase" evidence="4">
    <location>
        <begin position="33"/>
        <end position="176"/>
    </location>
</feature>
<evidence type="ECO:0000256" key="1">
    <source>
        <dbReference type="ARBA" id="ARBA00022741"/>
    </source>
</evidence>
<dbReference type="SUPFAM" id="SSF52540">
    <property type="entry name" value="P-loop containing nucleoside triphosphate hydrolases"/>
    <property type="match status" value="1"/>
</dbReference>
<dbReference type="GO" id="GO:0005737">
    <property type="term" value="C:cytoplasm"/>
    <property type="evidence" value="ECO:0007669"/>
    <property type="project" value="TreeGrafter"/>
</dbReference>
<dbReference type="PROSITE" id="PS00871">
    <property type="entry name" value="CLPAB_2"/>
    <property type="match status" value="1"/>
</dbReference>
<dbReference type="FunFam" id="3.40.50.300:FF:000025">
    <property type="entry name" value="ATP-dependent Clp protease subunit"/>
    <property type="match status" value="1"/>
</dbReference>
<dbReference type="GO" id="GO:0034605">
    <property type="term" value="P:cellular response to heat"/>
    <property type="evidence" value="ECO:0007669"/>
    <property type="project" value="TreeGrafter"/>
</dbReference>
<dbReference type="PANTHER" id="PTHR11638:SF18">
    <property type="entry name" value="HEAT SHOCK PROTEIN 104"/>
    <property type="match status" value="1"/>
</dbReference>
<name>A0A7V3VSW2_9BACT</name>
<dbReference type="PRINTS" id="PR00300">
    <property type="entry name" value="CLPPROTEASEA"/>
</dbReference>
<dbReference type="SMART" id="SM01086">
    <property type="entry name" value="ClpB_D2-small"/>
    <property type="match status" value="1"/>
</dbReference>
<dbReference type="AlphaFoldDB" id="A0A7V3VSW2"/>
<dbReference type="Gene3D" id="3.40.50.300">
    <property type="entry name" value="P-loop containing nucleotide triphosphate hydrolases"/>
    <property type="match status" value="1"/>
</dbReference>
<dbReference type="Pfam" id="PF10431">
    <property type="entry name" value="ClpB_D2-small"/>
    <property type="match status" value="1"/>
</dbReference>
<proteinExistence type="predicted"/>
<organism evidence="6">
    <name type="scientific">Mesoaciditoga lauensis</name>
    <dbReference type="NCBI Taxonomy" id="1495039"/>
    <lineage>
        <taxon>Bacteria</taxon>
        <taxon>Thermotogati</taxon>
        <taxon>Thermotogota</taxon>
        <taxon>Thermotogae</taxon>
        <taxon>Mesoaciditogales</taxon>
        <taxon>Mesoaciditogaceae</taxon>
        <taxon>Mesoaciditoga</taxon>
    </lineage>
</organism>
<evidence type="ECO:0000256" key="2">
    <source>
        <dbReference type="ARBA" id="ARBA00022840"/>
    </source>
</evidence>
<evidence type="ECO:0000256" key="3">
    <source>
        <dbReference type="ARBA" id="ARBA00023186"/>
    </source>
</evidence>
<reference evidence="6" key="1">
    <citation type="journal article" date="2020" name="mSystems">
        <title>Genome- and Community-Level Interaction Insights into Carbon Utilization and Element Cycling Functions of Hydrothermarchaeota in Hydrothermal Sediment.</title>
        <authorList>
            <person name="Zhou Z."/>
            <person name="Liu Y."/>
            <person name="Xu W."/>
            <person name="Pan J."/>
            <person name="Luo Z.H."/>
            <person name="Li M."/>
        </authorList>
    </citation>
    <scope>NUCLEOTIDE SEQUENCE [LARGE SCALE GENOMIC DNA]</scope>
    <source>
        <strain evidence="6">SpSt-966</strain>
    </source>
</reference>
<dbReference type="PANTHER" id="PTHR11638">
    <property type="entry name" value="ATP-DEPENDENT CLP PROTEASE"/>
    <property type="match status" value="1"/>
</dbReference>
<dbReference type="InterPro" id="IPR027417">
    <property type="entry name" value="P-loop_NTPase"/>
</dbReference>
<feature type="non-terminal residue" evidence="6">
    <location>
        <position position="1"/>
    </location>
</feature>
<protein>
    <submittedName>
        <fullName evidence="6">AAA family ATPase</fullName>
    </submittedName>
</protein>
<dbReference type="InterPro" id="IPR001270">
    <property type="entry name" value="ClpA/B"/>
</dbReference>
<dbReference type="GO" id="GO:0005524">
    <property type="term" value="F:ATP binding"/>
    <property type="evidence" value="ECO:0007669"/>
    <property type="project" value="UniProtKB-KW"/>
</dbReference>
<keyword evidence="2" id="KW-0067">ATP-binding</keyword>
<evidence type="ECO:0000259" key="4">
    <source>
        <dbReference type="SMART" id="SM00382"/>
    </source>
</evidence>
<dbReference type="InterPro" id="IPR028299">
    <property type="entry name" value="ClpA/B_CS2"/>
</dbReference>
<dbReference type="SMART" id="SM00382">
    <property type="entry name" value="AAA"/>
    <property type="match status" value="1"/>
</dbReference>
<dbReference type="Pfam" id="PF07724">
    <property type="entry name" value="AAA_2"/>
    <property type="match status" value="1"/>
</dbReference>
<dbReference type="GO" id="GO:0016887">
    <property type="term" value="F:ATP hydrolysis activity"/>
    <property type="evidence" value="ECO:0007669"/>
    <property type="project" value="InterPro"/>
</dbReference>
<evidence type="ECO:0000313" key="6">
    <source>
        <dbReference type="EMBL" id="HGE75090.1"/>
    </source>
</evidence>
<keyword evidence="3" id="KW-0143">Chaperone</keyword>
<dbReference type="EMBL" id="DTPE01000126">
    <property type="protein sequence ID" value="HGE75090.1"/>
    <property type="molecule type" value="Genomic_DNA"/>
</dbReference>
<dbReference type="CDD" id="cd19499">
    <property type="entry name" value="RecA-like_ClpB_Hsp104-like"/>
    <property type="match status" value="1"/>
</dbReference>